<dbReference type="Pfam" id="PF03601">
    <property type="entry name" value="Cons_hypoth698"/>
    <property type="match status" value="1"/>
</dbReference>
<feature type="transmembrane region" description="Helical" evidence="7">
    <location>
        <begin position="57"/>
        <end position="76"/>
    </location>
</feature>
<dbReference type="InterPro" id="IPR018383">
    <property type="entry name" value="UPF0324_pro"/>
</dbReference>
<gene>
    <name evidence="8" type="ORF">GIY09_01275</name>
</gene>
<evidence type="ECO:0000313" key="9">
    <source>
        <dbReference type="Proteomes" id="UP000430975"/>
    </source>
</evidence>
<feature type="transmembrane region" description="Helical" evidence="7">
    <location>
        <begin position="82"/>
        <end position="101"/>
    </location>
</feature>
<evidence type="ECO:0000256" key="6">
    <source>
        <dbReference type="ARBA" id="ARBA00023136"/>
    </source>
</evidence>
<feature type="transmembrane region" description="Helical" evidence="7">
    <location>
        <begin position="140"/>
        <end position="159"/>
    </location>
</feature>
<evidence type="ECO:0000256" key="7">
    <source>
        <dbReference type="SAM" id="Phobius"/>
    </source>
</evidence>
<dbReference type="RefSeq" id="WP_153862980.1">
    <property type="nucleotide sequence ID" value="NZ_WJQS01000001.1"/>
</dbReference>
<keyword evidence="6 7" id="KW-0472">Membrane</keyword>
<dbReference type="GO" id="GO:0005886">
    <property type="term" value="C:plasma membrane"/>
    <property type="evidence" value="ECO:0007669"/>
    <property type="project" value="UniProtKB-SubCell"/>
</dbReference>
<feature type="transmembrane region" description="Helical" evidence="7">
    <location>
        <begin position="12"/>
        <end position="37"/>
    </location>
</feature>
<feature type="transmembrane region" description="Helical" evidence="7">
    <location>
        <begin position="108"/>
        <end position="128"/>
    </location>
</feature>
<evidence type="ECO:0000256" key="5">
    <source>
        <dbReference type="ARBA" id="ARBA00022989"/>
    </source>
</evidence>
<sequence length="330" mass="35201">MTTIIILIIANWAALTIGGSIPLLGTSIAAILLGAIIRHTPLYSYFDSKIIKFVSKYFLKTGIVLLGFTLSLRILGQVGWEVLIILVSVVVISLLTSLILSKLLKVDFSLGLLLGIGTSICGGSAIATTAPILEAEDEEIAVSITTMFIYSMVALLVLPTLGRALGFSDQLYGILAGSAVNDTASVVAAAFAWSEEAGSIATIVKLVRTLLIVPMTVGLIYFKFTKQRKVTQSVNQPAVSWQQVKATIPLFVVFFVLAVAFASLVTIPTEVTSLISRSSKLFMTMALFVIGLGVHIDQIKKAGLKPIVLGAVTWTAVLVTSIGLLNILYR</sequence>
<evidence type="ECO:0000256" key="3">
    <source>
        <dbReference type="ARBA" id="ARBA00022475"/>
    </source>
</evidence>
<proteinExistence type="inferred from homology"/>
<dbReference type="AlphaFoldDB" id="A0A6I2GIX1"/>
<reference evidence="8 9" key="1">
    <citation type="submission" date="2019-11" db="EMBL/GenBank/DDBJ databases">
        <title>Characterisation of Fundicoccus ignavus gen. nov. sp. nov., a novel genus of the family Aerococcaceae isolated from bulk tank milk.</title>
        <authorList>
            <person name="Siebert A."/>
            <person name="Huptas C."/>
            <person name="Wenning M."/>
            <person name="Scherer S."/>
            <person name="Doll E.V."/>
        </authorList>
    </citation>
    <scope>NUCLEOTIDE SEQUENCE [LARGE SCALE GENOMIC DNA]</scope>
    <source>
        <strain evidence="8 9">WS4759</strain>
    </source>
</reference>
<comment type="caution">
    <text evidence="8">The sequence shown here is derived from an EMBL/GenBank/DDBJ whole genome shotgun (WGS) entry which is preliminary data.</text>
</comment>
<comment type="subcellular location">
    <subcellularLocation>
        <location evidence="1">Cell membrane</location>
        <topology evidence="1">Multi-pass membrane protein</topology>
    </subcellularLocation>
</comment>
<feature type="transmembrane region" description="Helical" evidence="7">
    <location>
        <begin position="206"/>
        <end position="225"/>
    </location>
</feature>
<protein>
    <submittedName>
        <fullName evidence="8">Putative sulfate exporter family transporter</fullName>
    </submittedName>
</protein>
<keyword evidence="9" id="KW-1185">Reference proteome</keyword>
<accession>A0A6I2GIX1</accession>
<dbReference type="PANTHER" id="PTHR30106">
    <property type="entry name" value="INNER MEMBRANE PROTEIN YEIH-RELATED"/>
    <property type="match status" value="1"/>
</dbReference>
<evidence type="ECO:0000256" key="1">
    <source>
        <dbReference type="ARBA" id="ARBA00004651"/>
    </source>
</evidence>
<dbReference type="Proteomes" id="UP000430975">
    <property type="component" value="Unassembled WGS sequence"/>
</dbReference>
<keyword evidence="3" id="KW-1003">Cell membrane</keyword>
<feature type="transmembrane region" description="Helical" evidence="7">
    <location>
        <begin position="308"/>
        <end position="329"/>
    </location>
</feature>
<evidence type="ECO:0000256" key="4">
    <source>
        <dbReference type="ARBA" id="ARBA00022692"/>
    </source>
</evidence>
<keyword evidence="4 7" id="KW-0812">Transmembrane</keyword>
<feature type="transmembrane region" description="Helical" evidence="7">
    <location>
        <begin position="171"/>
        <end position="194"/>
    </location>
</feature>
<dbReference type="PANTHER" id="PTHR30106:SF1">
    <property type="entry name" value="UPF0324 MEMBRANE PROTEIN FN0533"/>
    <property type="match status" value="1"/>
</dbReference>
<keyword evidence="5 7" id="KW-1133">Transmembrane helix</keyword>
<comment type="similarity">
    <text evidence="2">Belongs to the UPF0324 family.</text>
</comment>
<dbReference type="EMBL" id="WJQS01000001">
    <property type="protein sequence ID" value="MRI84528.1"/>
    <property type="molecule type" value="Genomic_DNA"/>
</dbReference>
<evidence type="ECO:0000313" key="8">
    <source>
        <dbReference type="EMBL" id="MRI84528.1"/>
    </source>
</evidence>
<feature type="transmembrane region" description="Helical" evidence="7">
    <location>
        <begin position="279"/>
        <end position="296"/>
    </location>
</feature>
<organism evidence="8 9">
    <name type="scientific">Fundicoccus ignavus</name>
    <dbReference type="NCBI Taxonomy" id="2664442"/>
    <lineage>
        <taxon>Bacteria</taxon>
        <taxon>Bacillati</taxon>
        <taxon>Bacillota</taxon>
        <taxon>Bacilli</taxon>
        <taxon>Lactobacillales</taxon>
        <taxon>Aerococcaceae</taxon>
        <taxon>Fundicoccus</taxon>
    </lineage>
</organism>
<evidence type="ECO:0000256" key="2">
    <source>
        <dbReference type="ARBA" id="ARBA00007977"/>
    </source>
</evidence>
<name>A0A6I2GIX1_9LACT</name>
<feature type="transmembrane region" description="Helical" evidence="7">
    <location>
        <begin position="246"/>
        <end position="267"/>
    </location>
</feature>